<gene>
    <name evidence="3" type="ORF">FP026_28495</name>
</gene>
<dbReference type="AlphaFoldDB" id="A0A5B0VL87"/>
<dbReference type="Proteomes" id="UP000323608">
    <property type="component" value="Unassembled WGS sequence"/>
</dbReference>
<keyword evidence="2" id="KW-0472">Membrane</keyword>
<organism evidence="3 4">
    <name type="scientific">Rhizobium tropici</name>
    <dbReference type="NCBI Taxonomy" id="398"/>
    <lineage>
        <taxon>Bacteria</taxon>
        <taxon>Pseudomonadati</taxon>
        <taxon>Pseudomonadota</taxon>
        <taxon>Alphaproteobacteria</taxon>
        <taxon>Hyphomicrobiales</taxon>
        <taxon>Rhizobiaceae</taxon>
        <taxon>Rhizobium/Agrobacterium group</taxon>
        <taxon>Rhizobium</taxon>
    </lineage>
</organism>
<comment type="caution">
    <text evidence="3">The sequence shown here is derived from an EMBL/GenBank/DDBJ whole genome shotgun (WGS) entry which is preliminary data.</text>
</comment>
<dbReference type="EMBL" id="VNIP01000018">
    <property type="protein sequence ID" value="KAA1175432.1"/>
    <property type="molecule type" value="Genomic_DNA"/>
</dbReference>
<protein>
    <submittedName>
        <fullName evidence="3">Uncharacterized protein</fullName>
    </submittedName>
</protein>
<feature type="compositionally biased region" description="Polar residues" evidence="1">
    <location>
        <begin position="1"/>
        <end position="27"/>
    </location>
</feature>
<dbReference type="OrthoDB" id="8481673at2"/>
<evidence type="ECO:0000256" key="1">
    <source>
        <dbReference type="SAM" id="MobiDB-lite"/>
    </source>
</evidence>
<reference evidence="3 4" key="1">
    <citation type="submission" date="2019-07" db="EMBL/GenBank/DDBJ databases">
        <title>The Draft Genome Sequence of Rhizobium tropici SARCC-755 Associated with Superior Nodulation on Pigeonpea (Cajanus cajan (L.) Millsp.).</title>
        <authorList>
            <person name="Bopape F.L."/>
            <person name="Hassen A.I."/>
            <person name="Swanevelder Z.H."/>
            <person name="Gwata E.T."/>
        </authorList>
    </citation>
    <scope>NUCLEOTIDE SEQUENCE [LARGE SCALE GENOMIC DNA]</scope>
    <source>
        <strain evidence="3 4">SARCC-755</strain>
    </source>
</reference>
<keyword evidence="2" id="KW-1133">Transmembrane helix</keyword>
<evidence type="ECO:0000313" key="3">
    <source>
        <dbReference type="EMBL" id="KAA1175432.1"/>
    </source>
</evidence>
<sequence>MSDGQPGTVSLESITNTPVTANSNGSQPLPKDVDPFTGRRDEKLDQHLGRVGRFIGGGPEKAGNIAYAVIVVSFIVLIVGAVASAYVGTDKLVAVYDRVVTGAFSIITGAMGYLFGKSGSSTKE</sequence>
<evidence type="ECO:0000313" key="4">
    <source>
        <dbReference type="Proteomes" id="UP000323608"/>
    </source>
</evidence>
<evidence type="ECO:0000256" key="2">
    <source>
        <dbReference type="SAM" id="Phobius"/>
    </source>
</evidence>
<accession>A0A5B0VL87</accession>
<proteinExistence type="predicted"/>
<feature type="region of interest" description="Disordered" evidence="1">
    <location>
        <begin position="1"/>
        <end position="44"/>
    </location>
</feature>
<feature type="compositionally biased region" description="Basic and acidic residues" evidence="1">
    <location>
        <begin position="31"/>
        <end position="44"/>
    </location>
</feature>
<name>A0A5B0VL87_RHITR</name>
<keyword evidence="2" id="KW-0812">Transmembrane</keyword>
<feature type="transmembrane region" description="Helical" evidence="2">
    <location>
        <begin position="99"/>
        <end position="116"/>
    </location>
</feature>
<dbReference type="RefSeq" id="WP_149637925.1">
    <property type="nucleotide sequence ID" value="NZ_VNIP01000018.1"/>
</dbReference>
<feature type="transmembrane region" description="Helical" evidence="2">
    <location>
        <begin position="65"/>
        <end position="87"/>
    </location>
</feature>